<evidence type="ECO:0000313" key="2">
    <source>
        <dbReference type="Proteomes" id="UP000006462"/>
    </source>
</evidence>
<dbReference type="GeneID" id="90987087"/>
<dbReference type="RefSeq" id="WP_009165102.1">
    <property type="nucleotide sequence ID" value="NZ_ADFP01000079.1"/>
</dbReference>
<dbReference type="EMBL" id="ADFP01000079">
    <property type="protein sequence ID" value="EFB90504.1"/>
    <property type="molecule type" value="Genomic_DNA"/>
</dbReference>
<sequence length="52" mass="5051">MPFSAALSRIGVGQVYTIGLIEALVAGVLGIALLGECVAGTQATACPDSSSA</sequence>
<organism evidence="1 2">
    <name type="scientific">Pyramidobacter piscolens W5455</name>
    <dbReference type="NCBI Taxonomy" id="352165"/>
    <lineage>
        <taxon>Bacteria</taxon>
        <taxon>Thermotogati</taxon>
        <taxon>Synergistota</taxon>
        <taxon>Synergistia</taxon>
        <taxon>Synergistales</taxon>
        <taxon>Dethiosulfovibrionaceae</taxon>
        <taxon>Pyramidobacter</taxon>
    </lineage>
</organism>
<evidence type="ECO:0000313" key="1">
    <source>
        <dbReference type="EMBL" id="EFB90504.1"/>
    </source>
</evidence>
<gene>
    <name evidence="1" type="ORF">HMPREF7215_2140</name>
</gene>
<keyword evidence="2" id="KW-1185">Reference proteome</keyword>
<proteinExistence type="predicted"/>
<comment type="caution">
    <text evidence="1">The sequence shown here is derived from an EMBL/GenBank/DDBJ whole genome shotgun (WGS) entry which is preliminary data.</text>
</comment>
<reference evidence="1 2" key="1">
    <citation type="submission" date="2009-12" db="EMBL/GenBank/DDBJ databases">
        <authorList>
            <person name="Shrivastava S."/>
            <person name="Madupu R."/>
            <person name="Durkin A.S."/>
            <person name="Torralba M."/>
            <person name="Methe B."/>
            <person name="Sutton G.G."/>
            <person name="Strausberg R.L."/>
            <person name="Nelson K.E."/>
        </authorList>
    </citation>
    <scope>NUCLEOTIDE SEQUENCE [LARGE SCALE GENOMIC DNA]</scope>
    <source>
        <strain evidence="1 2">W5455</strain>
    </source>
</reference>
<accession>A0ABM9ZUG7</accession>
<protein>
    <submittedName>
        <fullName evidence="1">Uncharacterized protein</fullName>
    </submittedName>
</protein>
<dbReference type="Proteomes" id="UP000006462">
    <property type="component" value="Unassembled WGS sequence"/>
</dbReference>
<name>A0ABM9ZUG7_9BACT</name>